<dbReference type="Proteomes" id="UP000277424">
    <property type="component" value="Unassembled WGS sequence"/>
</dbReference>
<dbReference type="PANTHER" id="PTHR36173">
    <property type="entry name" value="RIBONUCLEASE VAPC16-RELATED"/>
    <property type="match status" value="1"/>
</dbReference>
<dbReference type="InterPro" id="IPR041705">
    <property type="entry name" value="PIN_Sll0205"/>
</dbReference>
<evidence type="ECO:0000313" key="3">
    <source>
        <dbReference type="Proteomes" id="UP000277424"/>
    </source>
</evidence>
<dbReference type="InterPro" id="IPR029060">
    <property type="entry name" value="PIN-like_dom_sf"/>
</dbReference>
<dbReference type="AlphaFoldDB" id="A0A420WGS0"/>
<dbReference type="Gene3D" id="3.40.50.1010">
    <property type="entry name" value="5'-nuclease"/>
    <property type="match status" value="1"/>
</dbReference>
<evidence type="ECO:0000313" key="2">
    <source>
        <dbReference type="EMBL" id="RKQ70224.1"/>
    </source>
</evidence>
<dbReference type="RefSeq" id="WP_121219892.1">
    <property type="nucleotide sequence ID" value="NZ_RBIG01000002.1"/>
</dbReference>
<dbReference type="CDD" id="cd09872">
    <property type="entry name" value="PIN_Sll0205-like"/>
    <property type="match status" value="1"/>
</dbReference>
<dbReference type="SUPFAM" id="SSF88723">
    <property type="entry name" value="PIN domain-like"/>
    <property type="match status" value="1"/>
</dbReference>
<reference evidence="2 3" key="1">
    <citation type="submission" date="2018-10" db="EMBL/GenBank/DDBJ databases">
        <title>Comparative analysis of microorganisms from saline springs in Andes Mountain Range, Colombia.</title>
        <authorList>
            <person name="Rubin E."/>
        </authorList>
    </citation>
    <scope>NUCLEOTIDE SEQUENCE [LARGE SCALE GENOMIC DNA]</scope>
    <source>
        <strain evidence="2 3">USBA 36</strain>
    </source>
</reference>
<gene>
    <name evidence="2" type="ORF">BCL74_2166</name>
</gene>
<dbReference type="Pfam" id="PF01850">
    <property type="entry name" value="PIN"/>
    <property type="match status" value="1"/>
</dbReference>
<dbReference type="EMBL" id="RBIG01000002">
    <property type="protein sequence ID" value="RKQ70224.1"/>
    <property type="molecule type" value="Genomic_DNA"/>
</dbReference>
<accession>A0A420WGS0</accession>
<protein>
    <submittedName>
        <fullName evidence="2">PIN domain nuclease of toxin-antitoxin system</fullName>
    </submittedName>
</protein>
<name>A0A420WGS0_9PROT</name>
<evidence type="ECO:0000259" key="1">
    <source>
        <dbReference type="Pfam" id="PF01850"/>
    </source>
</evidence>
<comment type="caution">
    <text evidence="2">The sequence shown here is derived from an EMBL/GenBank/DDBJ whole genome shotgun (WGS) entry which is preliminary data.</text>
</comment>
<sequence length="131" mass="13738">MSLLLDTHALLWWLADSPQLGRTARAAIADPASAVWVSAATVWEIAIKTALGRLEIGGAPADILPPALESSGFRTLPIGTEHALAAGALPPHHADPFDRMLIAQASLDGLRLVSADREFAAYGVPLLDAGR</sequence>
<dbReference type="OrthoDB" id="9798990at2"/>
<proteinExistence type="predicted"/>
<dbReference type="PANTHER" id="PTHR36173:SF2">
    <property type="entry name" value="RIBONUCLEASE VAPC16"/>
    <property type="match status" value="1"/>
</dbReference>
<feature type="domain" description="PIN" evidence="1">
    <location>
        <begin position="4"/>
        <end position="123"/>
    </location>
</feature>
<dbReference type="InterPro" id="IPR002716">
    <property type="entry name" value="PIN_dom"/>
</dbReference>
<dbReference type="InterPro" id="IPR052919">
    <property type="entry name" value="TA_system_RNase"/>
</dbReference>
<organism evidence="2 3">
    <name type="scientific">Oceanibaculum indicum</name>
    <dbReference type="NCBI Taxonomy" id="526216"/>
    <lineage>
        <taxon>Bacteria</taxon>
        <taxon>Pseudomonadati</taxon>
        <taxon>Pseudomonadota</taxon>
        <taxon>Alphaproteobacteria</taxon>
        <taxon>Rhodospirillales</taxon>
        <taxon>Oceanibaculaceae</taxon>
        <taxon>Oceanibaculum</taxon>
    </lineage>
</organism>